<evidence type="ECO:0000256" key="6">
    <source>
        <dbReference type="ARBA" id="ARBA00022692"/>
    </source>
</evidence>
<feature type="signal peptide" evidence="16">
    <location>
        <begin position="1"/>
        <end position="21"/>
    </location>
</feature>
<accession>A0ABS5J9F9</accession>
<dbReference type="InterPro" id="IPR039426">
    <property type="entry name" value="TonB-dep_rcpt-like"/>
</dbReference>
<organism evidence="19 20">
    <name type="scientific">Chitinophaga hostae</name>
    <dbReference type="NCBI Taxonomy" id="2831022"/>
    <lineage>
        <taxon>Bacteria</taxon>
        <taxon>Pseudomonadati</taxon>
        <taxon>Bacteroidota</taxon>
        <taxon>Chitinophagia</taxon>
        <taxon>Chitinophagales</taxon>
        <taxon>Chitinophagaceae</taxon>
        <taxon>Chitinophaga</taxon>
    </lineage>
</organism>
<protein>
    <submittedName>
        <fullName evidence="19">TonB-dependent receptor</fullName>
    </submittedName>
</protein>
<dbReference type="NCBIfam" id="TIGR01783">
    <property type="entry name" value="TonB-siderophor"/>
    <property type="match status" value="1"/>
</dbReference>
<dbReference type="Pfam" id="PF13715">
    <property type="entry name" value="CarbopepD_reg_2"/>
    <property type="match status" value="1"/>
</dbReference>
<dbReference type="PANTHER" id="PTHR32552:SF68">
    <property type="entry name" value="FERRICHROME OUTER MEMBRANE TRANSPORTER_PHAGE RECEPTOR"/>
    <property type="match status" value="1"/>
</dbReference>
<dbReference type="InterPro" id="IPR010105">
    <property type="entry name" value="TonB_sidphr_rcpt"/>
</dbReference>
<name>A0ABS5J9F9_9BACT</name>
<proteinExistence type="inferred from homology"/>
<evidence type="ECO:0000256" key="12">
    <source>
        <dbReference type="ARBA" id="ARBA00023170"/>
    </source>
</evidence>
<keyword evidence="10 15" id="KW-0798">TonB box</keyword>
<keyword evidence="9" id="KW-0406">Ion transport</keyword>
<keyword evidence="5" id="KW-0410">Iron transport</keyword>
<keyword evidence="8" id="KW-0408">Iron</keyword>
<dbReference type="Gene3D" id="2.170.130.10">
    <property type="entry name" value="TonB-dependent receptor, plug domain"/>
    <property type="match status" value="1"/>
</dbReference>
<dbReference type="SUPFAM" id="SSF49452">
    <property type="entry name" value="Starch-binding domain-like"/>
    <property type="match status" value="1"/>
</dbReference>
<keyword evidence="4 14" id="KW-1134">Transmembrane beta strand</keyword>
<dbReference type="PROSITE" id="PS01156">
    <property type="entry name" value="TONB_DEPENDENT_REC_2"/>
    <property type="match status" value="1"/>
</dbReference>
<evidence type="ECO:0000259" key="18">
    <source>
        <dbReference type="Pfam" id="PF07715"/>
    </source>
</evidence>
<dbReference type="CDD" id="cd01347">
    <property type="entry name" value="ligand_gated_channel"/>
    <property type="match status" value="1"/>
</dbReference>
<evidence type="ECO:0000256" key="2">
    <source>
        <dbReference type="ARBA" id="ARBA00009810"/>
    </source>
</evidence>
<evidence type="ECO:0000256" key="10">
    <source>
        <dbReference type="ARBA" id="ARBA00023077"/>
    </source>
</evidence>
<dbReference type="Gene3D" id="2.60.40.1120">
    <property type="entry name" value="Carboxypeptidase-like, regulatory domain"/>
    <property type="match status" value="1"/>
</dbReference>
<dbReference type="EMBL" id="JAGTXB010000025">
    <property type="protein sequence ID" value="MBS0031852.1"/>
    <property type="molecule type" value="Genomic_DNA"/>
</dbReference>
<evidence type="ECO:0000256" key="5">
    <source>
        <dbReference type="ARBA" id="ARBA00022496"/>
    </source>
</evidence>
<keyword evidence="20" id="KW-1185">Reference proteome</keyword>
<evidence type="ECO:0000256" key="3">
    <source>
        <dbReference type="ARBA" id="ARBA00022448"/>
    </source>
</evidence>
<dbReference type="InterPro" id="IPR037066">
    <property type="entry name" value="Plug_dom_sf"/>
</dbReference>
<evidence type="ECO:0000313" key="20">
    <source>
        <dbReference type="Proteomes" id="UP000676386"/>
    </source>
</evidence>
<keyword evidence="13 14" id="KW-0998">Cell outer membrane</keyword>
<dbReference type="PROSITE" id="PS52016">
    <property type="entry name" value="TONB_DEPENDENT_REC_3"/>
    <property type="match status" value="1"/>
</dbReference>
<comment type="subcellular location">
    <subcellularLocation>
        <location evidence="1 14">Cell outer membrane</location>
        <topology evidence="1 14">Multi-pass membrane protein</topology>
    </subcellularLocation>
</comment>
<reference evidence="19 20" key="1">
    <citation type="submission" date="2021-04" db="EMBL/GenBank/DDBJ databases">
        <title>Chitinophaga sp. nov., isolated from the rhizosphere soil.</title>
        <authorList>
            <person name="He S."/>
        </authorList>
    </citation>
    <scope>NUCLEOTIDE SEQUENCE [LARGE SCALE GENOMIC DNA]</scope>
    <source>
        <strain evidence="19 20">2R12</strain>
    </source>
</reference>
<dbReference type="InterPro" id="IPR036942">
    <property type="entry name" value="Beta-barrel_TonB_sf"/>
</dbReference>
<dbReference type="RefSeq" id="WP_211977011.1">
    <property type="nucleotide sequence ID" value="NZ_CBFHAM010000012.1"/>
</dbReference>
<dbReference type="InterPro" id="IPR013784">
    <property type="entry name" value="Carb-bd-like_fold"/>
</dbReference>
<dbReference type="Pfam" id="PF07715">
    <property type="entry name" value="Plug"/>
    <property type="match status" value="1"/>
</dbReference>
<evidence type="ECO:0000256" key="13">
    <source>
        <dbReference type="ARBA" id="ARBA00023237"/>
    </source>
</evidence>
<keyword evidence="7 16" id="KW-0732">Signal</keyword>
<dbReference type="SUPFAM" id="SSF56935">
    <property type="entry name" value="Porins"/>
    <property type="match status" value="1"/>
</dbReference>
<evidence type="ECO:0000256" key="16">
    <source>
        <dbReference type="SAM" id="SignalP"/>
    </source>
</evidence>
<evidence type="ECO:0000256" key="14">
    <source>
        <dbReference type="PROSITE-ProRule" id="PRU01360"/>
    </source>
</evidence>
<dbReference type="Gene3D" id="2.40.170.20">
    <property type="entry name" value="TonB-dependent receptor, beta-barrel domain"/>
    <property type="match status" value="1"/>
</dbReference>
<dbReference type="InterPro" id="IPR010917">
    <property type="entry name" value="TonB_rcpt_CS"/>
</dbReference>
<evidence type="ECO:0000259" key="17">
    <source>
        <dbReference type="Pfam" id="PF00593"/>
    </source>
</evidence>
<dbReference type="InterPro" id="IPR000531">
    <property type="entry name" value="Beta-barrel_TonB"/>
</dbReference>
<evidence type="ECO:0000256" key="15">
    <source>
        <dbReference type="RuleBase" id="RU003357"/>
    </source>
</evidence>
<evidence type="ECO:0000256" key="7">
    <source>
        <dbReference type="ARBA" id="ARBA00022729"/>
    </source>
</evidence>
<keyword evidence="3 14" id="KW-0813">Transport</keyword>
<dbReference type="InterPro" id="IPR012910">
    <property type="entry name" value="Plug_dom"/>
</dbReference>
<evidence type="ECO:0000256" key="8">
    <source>
        <dbReference type="ARBA" id="ARBA00023004"/>
    </source>
</evidence>
<comment type="caution">
    <text evidence="19">The sequence shown here is derived from an EMBL/GenBank/DDBJ whole genome shotgun (WGS) entry which is preliminary data.</text>
</comment>
<keyword evidence="11 14" id="KW-0472">Membrane</keyword>
<gene>
    <name evidence="19" type="ORF">KE626_31255</name>
</gene>
<dbReference type="Pfam" id="PF00593">
    <property type="entry name" value="TonB_dep_Rec_b-barrel"/>
    <property type="match status" value="1"/>
</dbReference>
<feature type="chain" id="PRO_5046858493" evidence="16">
    <location>
        <begin position="22"/>
        <end position="807"/>
    </location>
</feature>
<comment type="similarity">
    <text evidence="2 14 15">Belongs to the TonB-dependent receptor family.</text>
</comment>
<evidence type="ECO:0000256" key="11">
    <source>
        <dbReference type="ARBA" id="ARBA00023136"/>
    </source>
</evidence>
<dbReference type="Proteomes" id="UP000676386">
    <property type="component" value="Unassembled WGS sequence"/>
</dbReference>
<dbReference type="PANTHER" id="PTHR32552">
    <property type="entry name" value="FERRICHROME IRON RECEPTOR-RELATED"/>
    <property type="match status" value="1"/>
</dbReference>
<evidence type="ECO:0000256" key="4">
    <source>
        <dbReference type="ARBA" id="ARBA00022452"/>
    </source>
</evidence>
<feature type="domain" description="TonB-dependent receptor-like beta-barrel" evidence="17">
    <location>
        <begin position="345"/>
        <end position="779"/>
    </location>
</feature>
<evidence type="ECO:0000256" key="1">
    <source>
        <dbReference type="ARBA" id="ARBA00004571"/>
    </source>
</evidence>
<keyword evidence="6 14" id="KW-0812">Transmembrane</keyword>
<keyword evidence="12 19" id="KW-0675">Receptor</keyword>
<feature type="domain" description="TonB-dependent receptor plug" evidence="18">
    <location>
        <begin position="132"/>
        <end position="227"/>
    </location>
</feature>
<evidence type="ECO:0000313" key="19">
    <source>
        <dbReference type="EMBL" id="MBS0031852.1"/>
    </source>
</evidence>
<evidence type="ECO:0000256" key="9">
    <source>
        <dbReference type="ARBA" id="ARBA00023065"/>
    </source>
</evidence>
<sequence length="807" mass="89036">MLQRLFLLIITILSVTTTVYAQNTGTVKGVITTSDGNPAAFVTVRIQNGKWGDISNDRGEYTIKNVKPGQWTVIVTNVASNAQEKAVTVVAGQTAKVDVELPENAAQLREITISSRNVNRENKTVAKMPLEKLENPQVYSTVSSELLQQQIISNYDEALRNVPGITRTWESTGRAGDGGAYFALRGFDAQPSLYNGLPGITSGNPDPADIEQIEVIKGPSGTLFGGSFANYGGIINTITKKPYYTFGGEVAYNVGSFDLNRLTIDINTPLSKKKKIAFRLNGALHTEHTFQDAGFKKSFFIAPSLSYEVNNRLSFSVMAEILQEKRAVAPIFFQSNRAAPLDFKTVAALNLNNQLSFTSNDLTIKNPRFNLQAQMLYKLSSQWNSQTVVSAGRVKSDGVYTYIWDDVPGDKWFQQYFHYVNQQTNSLDIQQNFNGDFKIGQLRNRLLLGLDYYHRHVVENSSGWGVGRNVTPQGEIGYFNPETGAPLPPVYLTMASVNQLLAPLDNTKTDISNSSYSAYVSDVLNITPALMAMVSLRADYFDSKGDKSDPDDDYHQFAVSPKFGLVYQPILNKISLFANYMNSFINVAPQQVSDADGSNTRVKSFKPEHANQFEYGVKSILFNGKFTGTASVYDIKVSDRVMPDPANQHSVTQGGKVGSKGFEIELNTSPAAGLNIIAGYSYNDTKIISGDKDDFYGQPGRNPGGQGPQHLVNLWATYKFSYGILKNFGIGAGGNYAGVYKVIDNSVTGVFLLPSYTLLNGSIFYNAKKFRISFAVNNITNEVYYTGYWSINPQQPRNIVAGFAWKF</sequence>